<accession>A0ABS2HFZ9</accession>
<keyword evidence="2" id="KW-1185">Reference proteome</keyword>
<dbReference type="InterPro" id="IPR012550">
    <property type="entry name" value="DUF1706"/>
</dbReference>
<dbReference type="Gene3D" id="1.20.120.450">
    <property type="entry name" value="dinb family like domain"/>
    <property type="match status" value="1"/>
</dbReference>
<dbReference type="RefSeq" id="WP_205156684.1">
    <property type="nucleotide sequence ID" value="NZ_JAFEUM010000001.1"/>
</dbReference>
<reference evidence="1 2" key="1">
    <citation type="submission" date="2021-02" db="EMBL/GenBank/DDBJ databases">
        <authorList>
            <person name="Park J.-S."/>
        </authorList>
    </citation>
    <scope>NUCLEOTIDE SEQUENCE [LARGE SCALE GENOMIC DNA]</scope>
    <source>
        <strain evidence="1 2">188UL20-2</strain>
    </source>
</reference>
<dbReference type="EMBL" id="JAFEUM010000001">
    <property type="protein sequence ID" value="MBM7035048.1"/>
    <property type="molecule type" value="Genomic_DNA"/>
</dbReference>
<sequence>MARPKTKQELIEQSQVNFDKLWQVIDSMSTRALETEFDFDSDPKKKEAHWQRDKNLRDILIHLYEWHQLLLNWVNGNLCGKNTPFLPPPYNWKTYGELNIQFWDKHQSTQLQQAKKMLRQSHAEALDLVTTFSNDELFTKQFYDWTGTTTLGSYCVSALPSHYDWATKKLRAHIKQVS</sequence>
<dbReference type="PANTHER" id="PTHR40658:SF4">
    <property type="entry name" value="HYPOTHETICAL CYTOSOLIC PROTEIN"/>
    <property type="match status" value="1"/>
</dbReference>
<protein>
    <submittedName>
        <fullName evidence="1">ClbS/DfsB family four-helix bundle protein</fullName>
    </submittedName>
</protein>
<dbReference type="InterPro" id="IPR034660">
    <property type="entry name" value="DinB/YfiT-like"/>
</dbReference>
<comment type="caution">
    <text evidence="1">The sequence shown here is derived from an EMBL/GenBank/DDBJ whole genome shotgun (WGS) entry which is preliminary data.</text>
</comment>
<name>A0ABS2HFZ9_9VIBR</name>
<dbReference type="Pfam" id="PF08020">
    <property type="entry name" value="DUF1706"/>
    <property type="match status" value="1"/>
</dbReference>
<gene>
    <name evidence="1" type="ORF">JQC93_01410</name>
</gene>
<evidence type="ECO:0000313" key="1">
    <source>
        <dbReference type="EMBL" id="MBM7035048.1"/>
    </source>
</evidence>
<evidence type="ECO:0000313" key="2">
    <source>
        <dbReference type="Proteomes" id="UP000809621"/>
    </source>
</evidence>
<proteinExistence type="predicted"/>
<dbReference type="PIRSF" id="PIRSF031551">
    <property type="entry name" value="DUF1706"/>
    <property type="match status" value="1"/>
</dbReference>
<organism evidence="1 2">
    <name type="scientific">Vibrio ulleungensis</name>
    <dbReference type="NCBI Taxonomy" id="2807619"/>
    <lineage>
        <taxon>Bacteria</taxon>
        <taxon>Pseudomonadati</taxon>
        <taxon>Pseudomonadota</taxon>
        <taxon>Gammaproteobacteria</taxon>
        <taxon>Vibrionales</taxon>
        <taxon>Vibrionaceae</taxon>
        <taxon>Vibrio</taxon>
    </lineage>
</organism>
<dbReference type="Proteomes" id="UP000809621">
    <property type="component" value="Unassembled WGS sequence"/>
</dbReference>
<dbReference type="PANTHER" id="PTHR40658">
    <property type="match status" value="1"/>
</dbReference>